<dbReference type="PANTHER" id="PTHR46353">
    <property type="entry name" value="ZINC FINGER PROTEIN 5"/>
    <property type="match status" value="1"/>
</dbReference>
<evidence type="ECO:0000256" key="1">
    <source>
        <dbReference type="PROSITE-ProRule" id="PRU00042"/>
    </source>
</evidence>
<dbReference type="PROSITE" id="PS00028">
    <property type="entry name" value="ZINC_FINGER_C2H2_1"/>
    <property type="match status" value="1"/>
</dbReference>
<dbReference type="GO" id="GO:0003700">
    <property type="term" value="F:DNA-binding transcription factor activity"/>
    <property type="evidence" value="ECO:0007669"/>
    <property type="project" value="TreeGrafter"/>
</dbReference>
<dbReference type="InterPro" id="IPR044299">
    <property type="entry name" value="GIS3/ZFP5/ZFP6"/>
</dbReference>
<dbReference type="GO" id="GO:0010090">
    <property type="term" value="P:trichome morphogenesis"/>
    <property type="evidence" value="ECO:0007669"/>
    <property type="project" value="InterPro"/>
</dbReference>
<dbReference type="InterPro" id="IPR013087">
    <property type="entry name" value="Znf_C2H2_type"/>
</dbReference>
<dbReference type="AlphaFoldDB" id="A0A2P5AMP0"/>
<feature type="domain" description="C2H2-type" evidence="2">
    <location>
        <begin position="25"/>
        <end position="52"/>
    </location>
</feature>
<dbReference type="SUPFAM" id="SSF57667">
    <property type="entry name" value="beta-beta-alpha zinc fingers"/>
    <property type="match status" value="1"/>
</dbReference>
<dbReference type="PROSITE" id="PS50157">
    <property type="entry name" value="ZINC_FINGER_C2H2_2"/>
    <property type="match status" value="1"/>
</dbReference>
<protein>
    <submittedName>
        <fullName evidence="3">Yin/yang transcription factor</fullName>
    </submittedName>
</protein>
<dbReference type="GO" id="GO:0008270">
    <property type="term" value="F:zinc ion binding"/>
    <property type="evidence" value="ECO:0007669"/>
    <property type="project" value="UniProtKB-KW"/>
</dbReference>
<dbReference type="PANTHER" id="PTHR46353:SF23">
    <property type="entry name" value="C2H2 ZINC FINGER-CONTAINING PROTEIN-RELATED"/>
    <property type="match status" value="1"/>
</dbReference>
<dbReference type="Gene3D" id="3.30.160.60">
    <property type="entry name" value="Classic Zinc Finger"/>
    <property type="match status" value="1"/>
</dbReference>
<evidence type="ECO:0000313" key="3">
    <source>
        <dbReference type="EMBL" id="PON37819.1"/>
    </source>
</evidence>
<dbReference type="Proteomes" id="UP000237105">
    <property type="component" value="Unassembled WGS sequence"/>
</dbReference>
<organism evidence="3 4">
    <name type="scientific">Parasponia andersonii</name>
    <name type="common">Sponia andersonii</name>
    <dbReference type="NCBI Taxonomy" id="3476"/>
    <lineage>
        <taxon>Eukaryota</taxon>
        <taxon>Viridiplantae</taxon>
        <taxon>Streptophyta</taxon>
        <taxon>Embryophyta</taxon>
        <taxon>Tracheophyta</taxon>
        <taxon>Spermatophyta</taxon>
        <taxon>Magnoliopsida</taxon>
        <taxon>eudicotyledons</taxon>
        <taxon>Gunneridae</taxon>
        <taxon>Pentapetalae</taxon>
        <taxon>rosids</taxon>
        <taxon>fabids</taxon>
        <taxon>Rosales</taxon>
        <taxon>Cannabaceae</taxon>
        <taxon>Parasponia</taxon>
    </lineage>
</organism>
<keyword evidence="1" id="KW-0862">Zinc</keyword>
<proteinExistence type="predicted"/>
<dbReference type="OrthoDB" id="1106606at2759"/>
<reference evidence="4" key="1">
    <citation type="submission" date="2016-06" db="EMBL/GenBank/DDBJ databases">
        <title>Parallel loss of symbiosis genes in relatives of nitrogen-fixing non-legume Parasponia.</title>
        <authorList>
            <person name="Van Velzen R."/>
            <person name="Holmer R."/>
            <person name="Bu F."/>
            <person name="Rutten L."/>
            <person name="Van Zeijl A."/>
            <person name="Liu W."/>
            <person name="Santuari L."/>
            <person name="Cao Q."/>
            <person name="Sharma T."/>
            <person name="Shen D."/>
            <person name="Roswanjaya Y."/>
            <person name="Wardhani T."/>
            <person name="Kalhor M.S."/>
            <person name="Jansen J."/>
            <person name="Van den Hoogen J."/>
            <person name="Gungor B."/>
            <person name="Hartog M."/>
            <person name="Hontelez J."/>
            <person name="Verver J."/>
            <person name="Yang W.-C."/>
            <person name="Schijlen E."/>
            <person name="Repin R."/>
            <person name="Schilthuizen M."/>
            <person name="Schranz E."/>
            <person name="Heidstra R."/>
            <person name="Miyata K."/>
            <person name="Fedorova E."/>
            <person name="Kohlen W."/>
            <person name="Bisseling T."/>
            <person name="Smit S."/>
            <person name="Geurts R."/>
        </authorList>
    </citation>
    <scope>NUCLEOTIDE SEQUENCE [LARGE SCALE GENOMIC DNA]</scope>
    <source>
        <strain evidence="4">cv. WU1-14</strain>
    </source>
</reference>
<name>A0A2P5AMP0_PARAD</name>
<dbReference type="Pfam" id="PF13912">
    <property type="entry name" value="zf-C2H2_6"/>
    <property type="match status" value="1"/>
</dbReference>
<accession>A0A2P5AMP0</accession>
<evidence type="ECO:0000259" key="2">
    <source>
        <dbReference type="PROSITE" id="PS50157"/>
    </source>
</evidence>
<comment type="caution">
    <text evidence="3">The sequence shown here is derived from an EMBL/GenBank/DDBJ whole genome shotgun (WGS) entry which is preliminary data.</text>
</comment>
<dbReference type="GO" id="GO:0009740">
    <property type="term" value="P:gibberellic acid mediated signaling pathway"/>
    <property type="evidence" value="ECO:0007669"/>
    <property type="project" value="TreeGrafter"/>
</dbReference>
<gene>
    <name evidence="3" type="ORF">PanWU01x14_317350</name>
</gene>
<evidence type="ECO:0000313" key="4">
    <source>
        <dbReference type="Proteomes" id="UP000237105"/>
    </source>
</evidence>
<keyword evidence="4" id="KW-1185">Reference proteome</keyword>
<dbReference type="GO" id="GO:0005634">
    <property type="term" value="C:nucleus"/>
    <property type="evidence" value="ECO:0007669"/>
    <property type="project" value="TreeGrafter"/>
</dbReference>
<keyword evidence="1" id="KW-0479">Metal-binding</keyword>
<sequence length="231" mass="26244">MPIKFEAEQSDSDESTAVSIPRKNFKCPFCWRSFETGQALGGHQNAHRSERDKRKINKLYQAHFEASCSILEAFSVHFLTIILVILCGTHVPTISTNYQTLFQPQYSSAIVGTRLHYHLHQDHDHHTYGARSPMCQHGPYDHHYQPLMTNDYLDEWMPIYNIGGSVPTDVAEATAARSLERIMSNSIPKGLKELGGDEVSLGENEKEVDLELSIMPHSFDSQKSKYCCSWL</sequence>
<dbReference type="EMBL" id="JXTB01000516">
    <property type="protein sequence ID" value="PON37819.1"/>
    <property type="molecule type" value="Genomic_DNA"/>
</dbReference>
<dbReference type="GO" id="GO:0009736">
    <property type="term" value="P:cytokinin-activated signaling pathway"/>
    <property type="evidence" value="ECO:0007669"/>
    <property type="project" value="TreeGrafter"/>
</dbReference>
<dbReference type="InterPro" id="IPR036236">
    <property type="entry name" value="Znf_C2H2_sf"/>
</dbReference>
<keyword evidence="1" id="KW-0863">Zinc-finger</keyword>
<dbReference type="STRING" id="3476.A0A2P5AMP0"/>
<dbReference type="GO" id="GO:0000976">
    <property type="term" value="F:transcription cis-regulatory region binding"/>
    <property type="evidence" value="ECO:0007669"/>
    <property type="project" value="TreeGrafter"/>
</dbReference>